<evidence type="ECO:0000256" key="5">
    <source>
        <dbReference type="ARBA" id="ARBA00022598"/>
    </source>
</evidence>
<sequence length="230" mass="25273">MSLYSIKMRASRAGAHISGAERIVPQADIATEVSALTERALTHPHGVPDSVNIKTTLLTEEITRVPALQVVEVPQSQTFIPDFLREHGLSEAAHELLYTVTGLRGAMLIDAHTGERLDPNEDRGVRVTNMDHVVSSVREGKQHFAEAMALASKVNFHPNIVAELCISDDPNYTTGYVAHEGTYYRLANCKEPGATIGTRVFLYNGPQEEIADTIDYLEHTPVLVEGWPCT</sequence>
<dbReference type="Proteomes" id="UP000515570">
    <property type="component" value="Chromosome"/>
</dbReference>
<keyword evidence="12" id="KW-1185">Reference proteome</keyword>
<dbReference type="UniPathway" id="UPA00999">
    <property type="reaction ID" value="UER00351"/>
</dbReference>
<dbReference type="GO" id="GO:0042410">
    <property type="term" value="F:6-carboxyhexanoate-CoA ligase activity"/>
    <property type="evidence" value="ECO:0007669"/>
    <property type="project" value="UniProtKB-EC"/>
</dbReference>
<comment type="cofactor">
    <cofactor evidence="1">
        <name>Mg(2+)</name>
        <dbReference type="ChEBI" id="CHEBI:18420"/>
    </cofactor>
</comment>
<dbReference type="InterPro" id="IPR005499">
    <property type="entry name" value="BioW"/>
</dbReference>
<keyword evidence="9" id="KW-0460">Magnesium</keyword>
<protein>
    <recommendedName>
        <fullName evidence="4">6-carboxyhexanoate--CoA ligase</fullName>
        <ecNumber evidence="4">6.2.1.14</ecNumber>
    </recommendedName>
</protein>
<evidence type="ECO:0000313" key="12">
    <source>
        <dbReference type="Proteomes" id="UP000515570"/>
    </source>
</evidence>
<keyword evidence="5 11" id="KW-0436">Ligase</keyword>
<evidence type="ECO:0000256" key="7">
    <source>
        <dbReference type="ARBA" id="ARBA00022756"/>
    </source>
</evidence>
<evidence type="ECO:0000256" key="1">
    <source>
        <dbReference type="ARBA" id="ARBA00001946"/>
    </source>
</evidence>
<comment type="subunit">
    <text evidence="3">Homodimer.</text>
</comment>
<name>A0A7G5FE54_9CORY</name>
<organism evidence="11 12">
    <name type="scientific">Corynebacterium hindlerae</name>
    <dbReference type="NCBI Taxonomy" id="699041"/>
    <lineage>
        <taxon>Bacteria</taxon>
        <taxon>Bacillati</taxon>
        <taxon>Actinomycetota</taxon>
        <taxon>Actinomycetes</taxon>
        <taxon>Mycobacteriales</taxon>
        <taxon>Corynebacteriaceae</taxon>
        <taxon>Corynebacterium</taxon>
    </lineage>
</organism>
<proteinExistence type="predicted"/>
<keyword evidence="7" id="KW-0093">Biotin biosynthesis</keyword>
<dbReference type="RefSeq" id="WP_182385702.1">
    <property type="nucleotide sequence ID" value="NZ_CP059833.1"/>
</dbReference>
<gene>
    <name evidence="11" type="ORF">HW450_11220</name>
</gene>
<dbReference type="EC" id="6.2.1.14" evidence="4"/>
<evidence type="ECO:0000256" key="6">
    <source>
        <dbReference type="ARBA" id="ARBA00022741"/>
    </source>
</evidence>
<evidence type="ECO:0000256" key="10">
    <source>
        <dbReference type="ARBA" id="ARBA00049553"/>
    </source>
</evidence>
<evidence type="ECO:0000256" key="3">
    <source>
        <dbReference type="ARBA" id="ARBA00011738"/>
    </source>
</evidence>
<evidence type="ECO:0000256" key="8">
    <source>
        <dbReference type="ARBA" id="ARBA00022840"/>
    </source>
</evidence>
<evidence type="ECO:0000256" key="2">
    <source>
        <dbReference type="ARBA" id="ARBA00005075"/>
    </source>
</evidence>
<comment type="pathway">
    <text evidence="2">Metabolic intermediate metabolism; pimeloyl-CoA biosynthesis; pimeloyl-CoA from pimelate: step 1/1.</text>
</comment>
<reference evidence="11 12" key="1">
    <citation type="submission" date="2020-07" db="EMBL/GenBank/DDBJ databases">
        <title>non toxigenic Corynebacterium sp. nov from a clinical source.</title>
        <authorList>
            <person name="Bernier A.-M."/>
            <person name="Bernard K."/>
        </authorList>
    </citation>
    <scope>NUCLEOTIDE SEQUENCE [LARGE SCALE GENOMIC DNA]</scope>
    <source>
        <strain evidence="12">NML 93-0612</strain>
    </source>
</reference>
<accession>A0A7G5FE54</accession>
<evidence type="ECO:0000256" key="9">
    <source>
        <dbReference type="ARBA" id="ARBA00022842"/>
    </source>
</evidence>
<evidence type="ECO:0000313" key="11">
    <source>
        <dbReference type="EMBL" id="QMV84895.1"/>
    </source>
</evidence>
<dbReference type="GO" id="GO:0009102">
    <property type="term" value="P:biotin biosynthetic process"/>
    <property type="evidence" value="ECO:0007669"/>
    <property type="project" value="UniProtKB-KW"/>
</dbReference>
<dbReference type="AlphaFoldDB" id="A0A7G5FE54"/>
<keyword evidence="8" id="KW-0067">ATP-binding</keyword>
<comment type="catalytic activity">
    <reaction evidence="10">
        <text>heptanedioate + ATP + CoA = 6-carboxyhexanoyl-CoA + AMP + diphosphate</text>
        <dbReference type="Rhea" id="RHEA:14781"/>
        <dbReference type="ChEBI" id="CHEBI:30616"/>
        <dbReference type="ChEBI" id="CHEBI:33019"/>
        <dbReference type="ChEBI" id="CHEBI:36165"/>
        <dbReference type="ChEBI" id="CHEBI:57287"/>
        <dbReference type="ChEBI" id="CHEBI:57360"/>
        <dbReference type="ChEBI" id="CHEBI:456215"/>
        <dbReference type="EC" id="6.2.1.14"/>
    </reaction>
</comment>
<dbReference type="GO" id="GO:0005524">
    <property type="term" value="F:ATP binding"/>
    <property type="evidence" value="ECO:0007669"/>
    <property type="project" value="UniProtKB-KW"/>
</dbReference>
<dbReference type="Pfam" id="PF03744">
    <property type="entry name" value="BioW"/>
    <property type="match status" value="1"/>
</dbReference>
<dbReference type="NCBIfam" id="NF002360">
    <property type="entry name" value="PRK01322.1"/>
    <property type="match status" value="1"/>
</dbReference>
<keyword evidence="6" id="KW-0547">Nucleotide-binding</keyword>
<evidence type="ECO:0000256" key="4">
    <source>
        <dbReference type="ARBA" id="ARBA00012984"/>
    </source>
</evidence>
<dbReference type="EMBL" id="CP059833">
    <property type="protein sequence ID" value="QMV84895.1"/>
    <property type="molecule type" value="Genomic_DNA"/>
</dbReference>